<dbReference type="AlphaFoldDB" id="A0A2U1PHX7"/>
<dbReference type="PANTHER" id="PTHR33670:SF14">
    <property type="entry name" value="T20H2.15 PROTEIN"/>
    <property type="match status" value="1"/>
</dbReference>
<evidence type="ECO:0000313" key="3">
    <source>
        <dbReference type="Proteomes" id="UP000245207"/>
    </source>
</evidence>
<dbReference type="EMBL" id="PKPP01001132">
    <property type="protein sequence ID" value="PWA85349.1"/>
    <property type="molecule type" value="Genomic_DNA"/>
</dbReference>
<name>A0A2U1PHX7_ARTAN</name>
<reference evidence="2 3" key="1">
    <citation type="journal article" date="2018" name="Mol. Plant">
        <title>The genome of Artemisia annua provides insight into the evolution of Asteraceae family and artemisinin biosynthesis.</title>
        <authorList>
            <person name="Shen Q."/>
            <person name="Zhang L."/>
            <person name="Liao Z."/>
            <person name="Wang S."/>
            <person name="Yan T."/>
            <person name="Shi P."/>
            <person name="Liu M."/>
            <person name="Fu X."/>
            <person name="Pan Q."/>
            <person name="Wang Y."/>
            <person name="Lv Z."/>
            <person name="Lu X."/>
            <person name="Zhang F."/>
            <person name="Jiang W."/>
            <person name="Ma Y."/>
            <person name="Chen M."/>
            <person name="Hao X."/>
            <person name="Li L."/>
            <person name="Tang Y."/>
            <person name="Lv G."/>
            <person name="Zhou Y."/>
            <person name="Sun X."/>
            <person name="Brodelius P.E."/>
            <person name="Rose J.K.C."/>
            <person name="Tang K."/>
        </authorList>
    </citation>
    <scope>NUCLEOTIDE SEQUENCE [LARGE SCALE GENOMIC DNA]</scope>
    <source>
        <strain evidence="3">cv. Huhao1</strain>
        <tissue evidence="2">Leaf</tissue>
    </source>
</reference>
<comment type="caution">
    <text evidence="2">The sequence shown here is derived from an EMBL/GenBank/DDBJ whole genome shotgun (WGS) entry which is preliminary data.</text>
</comment>
<proteinExistence type="predicted"/>
<feature type="region of interest" description="Disordered" evidence="1">
    <location>
        <begin position="85"/>
        <end position="114"/>
    </location>
</feature>
<organism evidence="2 3">
    <name type="scientific">Artemisia annua</name>
    <name type="common">Sweet wormwood</name>
    <dbReference type="NCBI Taxonomy" id="35608"/>
    <lineage>
        <taxon>Eukaryota</taxon>
        <taxon>Viridiplantae</taxon>
        <taxon>Streptophyta</taxon>
        <taxon>Embryophyta</taxon>
        <taxon>Tracheophyta</taxon>
        <taxon>Spermatophyta</taxon>
        <taxon>Magnoliopsida</taxon>
        <taxon>eudicotyledons</taxon>
        <taxon>Gunneridae</taxon>
        <taxon>Pentapetalae</taxon>
        <taxon>asterids</taxon>
        <taxon>campanulids</taxon>
        <taxon>Asterales</taxon>
        <taxon>Asteraceae</taxon>
        <taxon>Asteroideae</taxon>
        <taxon>Anthemideae</taxon>
        <taxon>Artemisiinae</taxon>
        <taxon>Artemisia</taxon>
    </lineage>
</organism>
<keyword evidence="3" id="KW-1185">Reference proteome</keyword>
<gene>
    <name evidence="2" type="ORF">CTI12_AA152570</name>
</gene>
<accession>A0A2U1PHX7</accession>
<feature type="compositionally biased region" description="Basic and acidic residues" evidence="1">
    <location>
        <begin position="99"/>
        <end position="114"/>
    </location>
</feature>
<dbReference type="Proteomes" id="UP000245207">
    <property type="component" value="Unassembled WGS sequence"/>
</dbReference>
<evidence type="ECO:0000256" key="1">
    <source>
        <dbReference type="SAM" id="MobiDB-lite"/>
    </source>
</evidence>
<sequence>MDASLMSYSSGDYKHRIGNPNVRISGSYNRNLYSYPSDNVLLASFLANNHLSGGGLLSTPPASLYHSYPPLVPLPLINHQNMILSRRDHSVTPKKSKNQKKDLKKEEPEPKDVAKDVVARVSNESNNDSCDDVVPVDKFSGSIVFTPSPPPSSLPLPTFLLRSKVSCRAEVAARGFDAGATDGLQRLLRIR</sequence>
<dbReference type="PANTHER" id="PTHR33670">
    <property type="entry name" value="SPLICING FACTOR, PROLINE- AND GLUTAMINE-RICH-LIKE"/>
    <property type="match status" value="1"/>
</dbReference>
<dbReference type="OrthoDB" id="1939477at2759"/>
<protein>
    <submittedName>
        <fullName evidence="2">Uncharacterized protein</fullName>
    </submittedName>
</protein>
<evidence type="ECO:0000313" key="2">
    <source>
        <dbReference type="EMBL" id="PWA85349.1"/>
    </source>
</evidence>